<evidence type="ECO:0000313" key="1">
    <source>
        <dbReference type="EnsemblProtists" id="HpaP800584"/>
    </source>
</evidence>
<accession>M4B2T6</accession>
<dbReference type="VEuPathDB" id="FungiDB:HpaG800584"/>
<reference evidence="1" key="2">
    <citation type="submission" date="2015-06" db="UniProtKB">
        <authorList>
            <consortium name="EnsemblProtists"/>
        </authorList>
    </citation>
    <scope>IDENTIFICATION</scope>
    <source>
        <strain evidence="1">Emoy2</strain>
    </source>
</reference>
<sequence length="77" mass="8506">MLPSVSSTLPSISLQFCRAVSGGNIRTSTSQQEWMQRPQPPLGFNSSADDDWYGQASHKAFWCALRQLIVLGLILPI</sequence>
<dbReference type="InParanoid" id="M4B2T6"/>
<dbReference type="EMBL" id="JH598094">
    <property type="status" value="NOT_ANNOTATED_CDS"/>
    <property type="molecule type" value="Genomic_DNA"/>
</dbReference>
<dbReference type="AlphaFoldDB" id="M4B2T6"/>
<proteinExistence type="predicted"/>
<dbReference type="Proteomes" id="UP000011713">
    <property type="component" value="Unassembled WGS sequence"/>
</dbReference>
<name>M4B2T6_HYAAE</name>
<organism evidence="1 2">
    <name type="scientific">Hyaloperonospora arabidopsidis (strain Emoy2)</name>
    <name type="common">Downy mildew agent</name>
    <name type="synonym">Peronospora arabidopsidis</name>
    <dbReference type="NCBI Taxonomy" id="559515"/>
    <lineage>
        <taxon>Eukaryota</taxon>
        <taxon>Sar</taxon>
        <taxon>Stramenopiles</taxon>
        <taxon>Oomycota</taxon>
        <taxon>Peronosporomycetes</taxon>
        <taxon>Peronosporales</taxon>
        <taxon>Peronosporaceae</taxon>
        <taxon>Hyaloperonospora</taxon>
    </lineage>
</organism>
<dbReference type="HOGENOM" id="CLU_2643282_0_0_1"/>
<evidence type="ECO:0000313" key="2">
    <source>
        <dbReference type="Proteomes" id="UP000011713"/>
    </source>
</evidence>
<dbReference type="EnsemblProtists" id="HpaT800584">
    <property type="protein sequence ID" value="HpaP800584"/>
    <property type="gene ID" value="HpaG800584"/>
</dbReference>
<reference evidence="2" key="1">
    <citation type="journal article" date="2010" name="Science">
        <title>Signatures of adaptation to obligate biotrophy in the Hyaloperonospora arabidopsidis genome.</title>
        <authorList>
            <person name="Baxter L."/>
            <person name="Tripathy S."/>
            <person name="Ishaque N."/>
            <person name="Boot N."/>
            <person name="Cabral A."/>
            <person name="Kemen E."/>
            <person name="Thines M."/>
            <person name="Ah-Fong A."/>
            <person name="Anderson R."/>
            <person name="Badejoko W."/>
            <person name="Bittner-Eddy P."/>
            <person name="Boore J.L."/>
            <person name="Chibucos M.C."/>
            <person name="Coates M."/>
            <person name="Dehal P."/>
            <person name="Delehaunty K."/>
            <person name="Dong S."/>
            <person name="Downton P."/>
            <person name="Dumas B."/>
            <person name="Fabro G."/>
            <person name="Fronick C."/>
            <person name="Fuerstenberg S.I."/>
            <person name="Fulton L."/>
            <person name="Gaulin E."/>
            <person name="Govers F."/>
            <person name="Hughes L."/>
            <person name="Humphray S."/>
            <person name="Jiang R.H."/>
            <person name="Judelson H."/>
            <person name="Kamoun S."/>
            <person name="Kyung K."/>
            <person name="Meijer H."/>
            <person name="Minx P."/>
            <person name="Morris P."/>
            <person name="Nelson J."/>
            <person name="Phuntumart V."/>
            <person name="Qutob D."/>
            <person name="Rehmany A."/>
            <person name="Rougon-Cardoso A."/>
            <person name="Ryden P."/>
            <person name="Torto-Alalibo T."/>
            <person name="Studholme D."/>
            <person name="Wang Y."/>
            <person name="Win J."/>
            <person name="Wood J."/>
            <person name="Clifton S.W."/>
            <person name="Rogers J."/>
            <person name="Van den Ackerveken G."/>
            <person name="Jones J.D."/>
            <person name="McDowell J.M."/>
            <person name="Beynon J."/>
            <person name="Tyler B.M."/>
        </authorList>
    </citation>
    <scope>NUCLEOTIDE SEQUENCE [LARGE SCALE GENOMIC DNA]</scope>
    <source>
        <strain evidence="2">Emoy2</strain>
    </source>
</reference>
<keyword evidence="2" id="KW-1185">Reference proteome</keyword>
<protein>
    <submittedName>
        <fullName evidence="1">Uncharacterized protein</fullName>
    </submittedName>
</protein>